<proteinExistence type="predicted"/>
<evidence type="ECO:0000313" key="1">
    <source>
        <dbReference type="EMBL" id="MBC8543530.1"/>
    </source>
</evidence>
<evidence type="ECO:0008006" key="3">
    <source>
        <dbReference type="Google" id="ProtNLM"/>
    </source>
</evidence>
<dbReference type="SUPFAM" id="SSF51445">
    <property type="entry name" value="(Trans)glycosidases"/>
    <property type="match status" value="1"/>
</dbReference>
<dbReference type="Proteomes" id="UP000657006">
    <property type="component" value="Unassembled WGS sequence"/>
</dbReference>
<gene>
    <name evidence="1" type="ORF">H8730_08235</name>
</gene>
<keyword evidence="2" id="KW-1185">Reference proteome</keyword>
<dbReference type="InterPro" id="IPR017853">
    <property type="entry name" value="GH"/>
</dbReference>
<dbReference type="InterPro" id="IPR013785">
    <property type="entry name" value="Aldolase_TIM"/>
</dbReference>
<comment type="caution">
    <text evidence="1">The sequence shown here is derived from an EMBL/GenBank/DDBJ whole genome shotgun (WGS) entry which is preliminary data.</text>
</comment>
<dbReference type="Gene3D" id="3.20.20.70">
    <property type="entry name" value="Aldolase class I"/>
    <property type="match status" value="1"/>
</dbReference>
<dbReference type="RefSeq" id="WP_249289673.1">
    <property type="nucleotide sequence ID" value="NZ_JACRSQ010000010.1"/>
</dbReference>
<evidence type="ECO:0000313" key="2">
    <source>
        <dbReference type="Proteomes" id="UP000657006"/>
    </source>
</evidence>
<dbReference type="EMBL" id="JACRSQ010000010">
    <property type="protein sequence ID" value="MBC8543530.1"/>
    <property type="molecule type" value="Genomic_DNA"/>
</dbReference>
<reference evidence="1" key="1">
    <citation type="submission" date="2020-08" db="EMBL/GenBank/DDBJ databases">
        <title>Genome public.</title>
        <authorList>
            <person name="Liu C."/>
            <person name="Sun Q."/>
        </authorList>
    </citation>
    <scope>NUCLEOTIDE SEQUENCE</scope>
    <source>
        <strain evidence="1">NSJ-32</strain>
    </source>
</reference>
<organism evidence="1 2">
    <name type="scientific">Bianquea renquensis</name>
    <dbReference type="NCBI Taxonomy" id="2763661"/>
    <lineage>
        <taxon>Bacteria</taxon>
        <taxon>Bacillati</taxon>
        <taxon>Bacillota</taxon>
        <taxon>Clostridia</taxon>
        <taxon>Eubacteriales</taxon>
        <taxon>Bianqueaceae</taxon>
        <taxon>Bianquea</taxon>
    </lineage>
</organism>
<accession>A0A926I1Q2</accession>
<protein>
    <recommendedName>
        <fullName evidence="3">Glycosyl hydrolase-like 10 domain-containing protein</fullName>
    </recommendedName>
</protein>
<dbReference type="AlphaFoldDB" id="A0A926I1Q2"/>
<name>A0A926I1Q2_9FIRM</name>
<sequence length="556" mass="63391">MDTALRGRVMVNGDCGSFFYNPELWQPEGGRYSRKAIHRLIHSLGVAGVDTFLINPNGQLPCYPSKRMRYQYQDYRRDDRDYARVHWRDCEGWSGEALEELLTRQAATNNLYLDLIEEGTDWLAETAVACREEGISPWISVRMNDSHGGRSPEKSYMNNDLLRNRPDLRLDKPCINPDQKFHRYSLDYSKPECRAYMLEMIEDMLTYDFEGMELDFGRDPVIAAPVASDTVRDQICTWMRDIRARTNAKAAETGKPFYLGLKASCNIGLLYDFGLDVDRCVEEGIFDFVSFSNYYQTCWEAPIDEQKRRYGDKVAVFGYIEGTVNWYSVQAGENSGRGKDQRTKRGREMTYSGEMILGNAAGKHVLGADSIVFFNNFFSFDKNSHTPAAHWAIQEVGSLEKLRGQPKAYSLNTAFFYPLGTVALERPAALPEFIWPSASRTWRLPMMAEPGGDLVLRIQAAVERKAGVTPQLAVTINHHWPQAECVCTNKLLFPAGDYDELLEGHMGFTFTLPAGLIQEGWNEITVFNLASESAEREENEKNTFRLMNLDLAIQRR</sequence>